<feature type="signal peptide" evidence="2">
    <location>
        <begin position="1"/>
        <end position="22"/>
    </location>
</feature>
<evidence type="ECO:0008006" key="5">
    <source>
        <dbReference type="Google" id="ProtNLM"/>
    </source>
</evidence>
<dbReference type="PROSITE" id="PS51257">
    <property type="entry name" value="PROKAR_LIPOPROTEIN"/>
    <property type="match status" value="1"/>
</dbReference>
<evidence type="ECO:0000256" key="1">
    <source>
        <dbReference type="SAM" id="MobiDB-lite"/>
    </source>
</evidence>
<name>A0ABP8YBF3_9MICO</name>
<gene>
    <name evidence="3" type="ORF">GCM10023198_55620</name>
</gene>
<feature type="chain" id="PRO_5046575545" description="Lipoprotein" evidence="2">
    <location>
        <begin position="23"/>
        <end position="206"/>
    </location>
</feature>
<dbReference type="EMBL" id="BAABHM010000036">
    <property type="protein sequence ID" value="GAA4723607.1"/>
    <property type="molecule type" value="Genomic_DNA"/>
</dbReference>
<reference evidence="4" key="1">
    <citation type="journal article" date="2019" name="Int. J. Syst. Evol. Microbiol.">
        <title>The Global Catalogue of Microorganisms (GCM) 10K type strain sequencing project: providing services to taxonomists for standard genome sequencing and annotation.</title>
        <authorList>
            <consortium name="The Broad Institute Genomics Platform"/>
            <consortium name="The Broad Institute Genome Sequencing Center for Infectious Disease"/>
            <person name="Wu L."/>
            <person name="Ma J."/>
        </authorList>
    </citation>
    <scope>NUCLEOTIDE SEQUENCE [LARGE SCALE GENOMIC DNA]</scope>
    <source>
        <strain evidence="4">JCM 17975</strain>
    </source>
</reference>
<proteinExistence type="predicted"/>
<keyword evidence="4" id="KW-1185">Reference proteome</keyword>
<evidence type="ECO:0000313" key="4">
    <source>
        <dbReference type="Proteomes" id="UP001500843"/>
    </source>
</evidence>
<comment type="caution">
    <text evidence="3">The sequence shown here is derived from an EMBL/GenBank/DDBJ whole genome shotgun (WGS) entry which is preliminary data.</text>
</comment>
<protein>
    <recommendedName>
        <fullName evidence="5">Lipoprotein</fullName>
    </recommendedName>
</protein>
<feature type="region of interest" description="Disordered" evidence="1">
    <location>
        <begin position="27"/>
        <end position="59"/>
    </location>
</feature>
<keyword evidence="2" id="KW-0732">Signal</keyword>
<evidence type="ECO:0000313" key="3">
    <source>
        <dbReference type="EMBL" id="GAA4723607.1"/>
    </source>
</evidence>
<organism evidence="3 4">
    <name type="scientific">Promicromonospora umidemergens</name>
    <dbReference type="NCBI Taxonomy" id="629679"/>
    <lineage>
        <taxon>Bacteria</taxon>
        <taxon>Bacillati</taxon>
        <taxon>Actinomycetota</taxon>
        <taxon>Actinomycetes</taxon>
        <taxon>Micrococcales</taxon>
        <taxon>Promicromonosporaceae</taxon>
        <taxon>Promicromonospora</taxon>
    </lineage>
</organism>
<feature type="compositionally biased region" description="Pro residues" evidence="1">
    <location>
        <begin position="37"/>
        <end position="52"/>
    </location>
</feature>
<accession>A0ABP8YBF3</accession>
<dbReference type="Proteomes" id="UP001500843">
    <property type="component" value="Unassembled WGS sequence"/>
</dbReference>
<sequence length="206" mass="22367">MTRMTTRLGGVVAVAVFCLSLAACQSEDEPSGLPHVTDPPPSPTASPSPSPSVAPSEAAIAERAAAAEKRYREYREITNRHRIEGTRAFHELFDERGLLGEPGVWDAVEADDDFWADQGLKQIGQTRIASVKVTGYDGDPLADGIGGHRVKFAVCLDNSEVDIVREDGTSAVKKGQPRRTIVKVVMQGQEDGRWTANEFKTTDKEC</sequence>
<evidence type="ECO:0000256" key="2">
    <source>
        <dbReference type="SAM" id="SignalP"/>
    </source>
</evidence>